<dbReference type="EMBL" id="JAPFCC010000001">
    <property type="protein sequence ID" value="MCW7553614.1"/>
    <property type="molecule type" value="Genomic_DNA"/>
</dbReference>
<reference evidence="1 2" key="1">
    <citation type="submission" date="2022-10" db="EMBL/GenBank/DDBJ databases">
        <title>High-quality genome sequences of two octocoral-associated bacteria, Endozoicomonas euniceicola EF212 and Endozoicomonas gorgoniicola PS125.</title>
        <authorList>
            <person name="Chiou Y.-J."/>
            <person name="Chen Y.-H."/>
        </authorList>
    </citation>
    <scope>NUCLEOTIDE SEQUENCE [LARGE SCALE GENOMIC DNA]</scope>
    <source>
        <strain evidence="1 2">PS125</strain>
    </source>
</reference>
<accession>A0ABT3MW52</accession>
<sequence length="84" mass="9647">MLTTELMLYGKYKSPVIKLEDCCKEVTGLSYKKACESINKGDWPFPVSRAYASTRAPYLVHIRDLAKYLDDTFASARDDYEKLN</sequence>
<gene>
    <name evidence="1" type="ORF">NX722_13455</name>
</gene>
<dbReference type="InterPro" id="IPR020518">
    <property type="entry name" value="Tscrpt_reg_PrtN"/>
</dbReference>
<evidence type="ECO:0000313" key="1">
    <source>
        <dbReference type="EMBL" id="MCW7553614.1"/>
    </source>
</evidence>
<comment type="caution">
    <text evidence="1">The sequence shown here is derived from an EMBL/GenBank/DDBJ whole genome shotgun (WGS) entry which is preliminary data.</text>
</comment>
<organism evidence="1 2">
    <name type="scientific">Endozoicomonas gorgoniicola</name>
    <dbReference type="NCBI Taxonomy" id="1234144"/>
    <lineage>
        <taxon>Bacteria</taxon>
        <taxon>Pseudomonadati</taxon>
        <taxon>Pseudomonadota</taxon>
        <taxon>Gammaproteobacteria</taxon>
        <taxon>Oceanospirillales</taxon>
        <taxon>Endozoicomonadaceae</taxon>
        <taxon>Endozoicomonas</taxon>
    </lineage>
</organism>
<protein>
    <submittedName>
        <fullName evidence="1">Pyocin activator PrtN family protein</fullName>
    </submittedName>
</protein>
<dbReference type="Pfam" id="PF11112">
    <property type="entry name" value="PyocinActivator"/>
    <property type="match status" value="1"/>
</dbReference>
<proteinExistence type="predicted"/>
<dbReference type="Proteomes" id="UP001209854">
    <property type="component" value="Unassembled WGS sequence"/>
</dbReference>
<keyword evidence="2" id="KW-1185">Reference proteome</keyword>
<name>A0ABT3MW52_9GAMM</name>
<evidence type="ECO:0000313" key="2">
    <source>
        <dbReference type="Proteomes" id="UP001209854"/>
    </source>
</evidence>
<dbReference type="RefSeq" id="WP_262568432.1">
    <property type="nucleotide sequence ID" value="NZ_JAPFCC010000001.1"/>
</dbReference>